<evidence type="ECO:0000313" key="2">
    <source>
        <dbReference type="Proteomes" id="UP000008372"/>
    </source>
</evidence>
<protein>
    <recommendedName>
        <fullName evidence="3">Transposase</fullName>
    </recommendedName>
</protein>
<sequence length="38" mass="4462">MLRPRILGIFSLMDAMDWFLNFNNYKAEKLLTGVNCIL</sequence>
<evidence type="ECO:0000313" key="1">
    <source>
        <dbReference type="EMBL" id="GAC04321.1"/>
    </source>
</evidence>
<accession>A0ABQ0I4N9</accession>
<comment type="caution">
    <text evidence="1">The sequence shown here is derived from an EMBL/GenBank/DDBJ whole genome shotgun (WGS) entry which is preliminary data.</text>
</comment>
<organism evidence="1 2">
    <name type="scientific">Paraglaciecola agarilytica NO2</name>
    <dbReference type="NCBI Taxonomy" id="1125747"/>
    <lineage>
        <taxon>Bacteria</taxon>
        <taxon>Pseudomonadati</taxon>
        <taxon>Pseudomonadota</taxon>
        <taxon>Gammaproteobacteria</taxon>
        <taxon>Alteromonadales</taxon>
        <taxon>Alteromonadaceae</taxon>
        <taxon>Paraglaciecola</taxon>
    </lineage>
</organism>
<reference evidence="1 2" key="1">
    <citation type="journal article" date="2014" name="Environ. Microbiol.">
        <title>Comparative genomics of the marine bacterial genus Glaciecola reveals the high degree of genomic diversity and genomic characteristic for cold adaptation.</title>
        <authorList>
            <person name="Qin Q.L."/>
            <person name="Xie B.B."/>
            <person name="Yu Y."/>
            <person name="Shu Y.L."/>
            <person name="Rong J.C."/>
            <person name="Zhang Y.J."/>
            <person name="Zhao D.L."/>
            <person name="Chen X.L."/>
            <person name="Zhang X.Y."/>
            <person name="Chen B."/>
            <person name="Zhou B.C."/>
            <person name="Zhang Y.Z."/>
        </authorList>
    </citation>
    <scope>NUCLEOTIDE SEQUENCE [LARGE SCALE GENOMIC DNA]</scope>
    <source>
        <strain evidence="1 2">NO2</strain>
    </source>
</reference>
<dbReference type="Proteomes" id="UP000008372">
    <property type="component" value="Unassembled WGS sequence"/>
</dbReference>
<dbReference type="EMBL" id="BAEK01000025">
    <property type="protein sequence ID" value="GAC04321.1"/>
    <property type="molecule type" value="Genomic_DNA"/>
</dbReference>
<gene>
    <name evidence="1" type="ORF">GAGA_1464</name>
</gene>
<keyword evidence="2" id="KW-1185">Reference proteome</keyword>
<evidence type="ECO:0008006" key="3">
    <source>
        <dbReference type="Google" id="ProtNLM"/>
    </source>
</evidence>
<name>A0ABQ0I4N9_9ALTE</name>
<proteinExistence type="predicted"/>